<name>A0A096AYD7_9BACT</name>
<reference evidence="1 2" key="1">
    <citation type="submission" date="2014-07" db="EMBL/GenBank/DDBJ databases">
        <authorList>
            <person name="McCorrison J."/>
            <person name="Sanka R."/>
            <person name="Torralba M."/>
            <person name="Gillis M."/>
            <person name="Haft D.H."/>
            <person name="Methe B."/>
            <person name="Sutton G."/>
            <person name="Nelson K.E."/>
        </authorList>
    </citation>
    <scope>NUCLEOTIDE SEQUENCE [LARGE SCALE GENOMIC DNA]</scope>
    <source>
        <strain evidence="1 2">DNF00058</strain>
    </source>
</reference>
<dbReference type="Proteomes" id="UP000029614">
    <property type="component" value="Unassembled WGS sequence"/>
</dbReference>
<dbReference type="OrthoDB" id="285410at2"/>
<dbReference type="RefSeq" id="WP_008446801.1">
    <property type="nucleotide sequence ID" value="NZ_JRNU01000023.1"/>
</dbReference>
<dbReference type="AlphaFoldDB" id="A0A096AYD7"/>
<gene>
    <name evidence="1" type="ORF">HMPREF9302_06060</name>
</gene>
<dbReference type="InterPro" id="IPR019620">
    <property type="entry name" value="Metal-bd_prot_put"/>
</dbReference>
<evidence type="ECO:0000313" key="1">
    <source>
        <dbReference type="EMBL" id="KGF51785.1"/>
    </source>
</evidence>
<organism evidence="1 2">
    <name type="scientific">Prevotella amnii DNF00058</name>
    <dbReference type="NCBI Taxonomy" id="1401066"/>
    <lineage>
        <taxon>Bacteria</taxon>
        <taxon>Pseudomonadati</taxon>
        <taxon>Bacteroidota</taxon>
        <taxon>Bacteroidia</taxon>
        <taxon>Bacteroidales</taxon>
        <taxon>Prevotellaceae</taxon>
        <taxon>Prevotella</taxon>
    </lineage>
</organism>
<proteinExistence type="predicted"/>
<keyword evidence="2" id="KW-1185">Reference proteome</keyword>
<comment type="caution">
    <text evidence="1">The sequence shown here is derived from an EMBL/GenBank/DDBJ whole genome shotgun (WGS) entry which is preliminary data.</text>
</comment>
<dbReference type="Pfam" id="PF10678">
    <property type="entry name" value="DUF2492"/>
    <property type="match status" value="1"/>
</dbReference>
<dbReference type="NCBIfam" id="TIGR03853">
    <property type="entry name" value="matur_matur"/>
    <property type="match status" value="1"/>
</dbReference>
<accession>A0A096AYD7</accession>
<protein>
    <submittedName>
        <fullName evidence="1">Metal-binding protein</fullName>
    </submittedName>
</protein>
<dbReference type="EMBL" id="JRNU01000023">
    <property type="protein sequence ID" value="KGF51785.1"/>
    <property type="molecule type" value="Genomic_DNA"/>
</dbReference>
<evidence type="ECO:0000313" key="2">
    <source>
        <dbReference type="Proteomes" id="UP000029614"/>
    </source>
</evidence>
<sequence length="77" mass="8946">MTHGHEVLHMMEGHKYESKEQLIEAIIKTFGAEERFYTCSSTDMSASELVDFLIKRRKFTPLDDKTFTVDTTKICNN</sequence>